<proteinExistence type="predicted"/>
<feature type="compositionally biased region" description="Low complexity" evidence="1">
    <location>
        <begin position="534"/>
        <end position="547"/>
    </location>
</feature>
<accession>A0AAD7H4D2</accession>
<name>A0AAD7H4D2_9AGAR</name>
<feature type="region of interest" description="Disordered" evidence="1">
    <location>
        <begin position="421"/>
        <end position="688"/>
    </location>
</feature>
<keyword evidence="3" id="KW-1185">Reference proteome</keyword>
<feature type="compositionally biased region" description="Low complexity" evidence="1">
    <location>
        <begin position="616"/>
        <end position="632"/>
    </location>
</feature>
<sequence length="991" mass="109237">MPRPKTKTKSRITKKRAQRAPTGPSTSRATINIDPDRSTIKNVTEAVVPAIVINAGQPPEGSGARTPSNIRSQISAPAGVTTRKSDSLRGVNSTLDPTGPTDSGRERTVTGSSENIVGSNPDQQVPAIGDSDDQTPASGVSNDPNNSKSSPKKKASQRALMEEVDDEEDPEFVRTKRAAETGKAKVQVIVADADEHGSISIHGRREAKHRAVIVEDGLIEHSSDRSSQDDVYADERPRPFSRKDDHNLRLVREALERDRSLWENSVEYQKRHEAADRAMKFAQETADREVARELERELEQPAAGNEAASQAIAQQFADEQVHAVQQMIERAGQELRTLVGRDKDEVFKRKQQLEREIKCARKYAQVLELPKVASGSNTVASDPRPQIVVEDSQGQVLGQKFTKPNGRVVVEMNNVADQSSRLTHSFRDRSGIQDQGIDWDQSGSPIEIVTTLSRGSSVGTPRGHEKKVNAGQSKRLQSHKKDGANSRPKSTHVLPKKEEKSTSFYMRSGTAPSKAQGSRVSGRYKSGEKPPSEPSSSSSSLSDSDGGIYRTESNYSRSESTDGAFGYDLDSNESTVGSSEGSDPHTRAGVHYARGGGGDSSGSSSSSDTDSDTSDGSDSNGSSSSGSSKGTSRTPHRNPHESNRDYKRRRRRNARRKHHSHGKRGRRSFTVEPGDPKTAGIPAKQMKKWRRSLHHHYVVFLKDTLGKKSPVASVFQDNKNMKFPTPPSYNGVADITKFDKHILAMGRWLELLGLGGKKNDHKHVVTHGFYLSGPAKDWYENQKATDAFWSAKFSEEVGVQGFYHELMTASRHMVKQPDSYTFKTQFTSRMPADMVEVLIERNVTAEYCIIKEILDCATNYKWHKGISKRFAAQRLARWGEGGAGKPEAPRFTAGQDGPITKRFKSVQRDGIENEPRRRDFRPDHGRVIPKDSRPVGAMGEGTARQGQSQLGANQLHVIIAEARIIGINALRASRGRQYYMRGTRTGTVEPQ</sequence>
<comment type="caution">
    <text evidence="2">The sequence shown here is derived from an EMBL/GenBank/DDBJ whole genome shotgun (WGS) entry which is preliminary data.</text>
</comment>
<evidence type="ECO:0000313" key="2">
    <source>
        <dbReference type="EMBL" id="KAJ7711638.1"/>
    </source>
</evidence>
<dbReference type="Proteomes" id="UP001215598">
    <property type="component" value="Unassembled WGS sequence"/>
</dbReference>
<evidence type="ECO:0000313" key="3">
    <source>
        <dbReference type="Proteomes" id="UP001215598"/>
    </source>
</evidence>
<feature type="region of interest" description="Disordered" evidence="1">
    <location>
        <begin position="909"/>
        <end position="947"/>
    </location>
</feature>
<organism evidence="2 3">
    <name type="scientific">Mycena metata</name>
    <dbReference type="NCBI Taxonomy" id="1033252"/>
    <lineage>
        <taxon>Eukaryota</taxon>
        <taxon>Fungi</taxon>
        <taxon>Dikarya</taxon>
        <taxon>Basidiomycota</taxon>
        <taxon>Agaricomycotina</taxon>
        <taxon>Agaricomycetes</taxon>
        <taxon>Agaricomycetidae</taxon>
        <taxon>Agaricales</taxon>
        <taxon>Marasmiineae</taxon>
        <taxon>Mycenaceae</taxon>
        <taxon>Mycena</taxon>
    </lineage>
</organism>
<feature type="region of interest" description="Disordered" evidence="1">
    <location>
        <begin position="53"/>
        <end position="181"/>
    </location>
</feature>
<feature type="compositionally biased region" description="Basic residues" evidence="1">
    <location>
        <begin position="1"/>
        <end position="18"/>
    </location>
</feature>
<feature type="region of interest" description="Disordered" evidence="1">
    <location>
        <begin position="1"/>
        <end position="37"/>
    </location>
</feature>
<feature type="compositionally biased region" description="Polar residues" evidence="1">
    <location>
        <begin position="65"/>
        <end position="75"/>
    </location>
</feature>
<feature type="compositionally biased region" description="Polar residues" evidence="1">
    <location>
        <begin position="572"/>
        <end position="581"/>
    </location>
</feature>
<feature type="compositionally biased region" description="Basic and acidic residues" evidence="1">
    <location>
        <begin position="171"/>
        <end position="181"/>
    </location>
</feature>
<feature type="compositionally biased region" description="Polar residues" evidence="1">
    <location>
        <begin position="450"/>
        <end position="459"/>
    </location>
</feature>
<feature type="compositionally biased region" description="Basic and acidic residues" evidence="1">
    <location>
        <begin position="909"/>
        <end position="933"/>
    </location>
</feature>
<feature type="compositionally biased region" description="Polar residues" evidence="1">
    <location>
        <begin position="109"/>
        <end position="123"/>
    </location>
</feature>
<evidence type="ECO:0000256" key="1">
    <source>
        <dbReference type="SAM" id="MobiDB-lite"/>
    </source>
</evidence>
<dbReference type="EMBL" id="JARKIB010000390">
    <property type="protein sequence ID" value="KAJ7711638.1"/>
    <property type="molecule type" value="Genomic_DNA"/>
</dbReference>
<feature type="compositionally biased region" description="Polar residues" evidence="1">
    <location>
        <begin position="502"/>
        <end position="519"/>
    </location>
</feature>
<protein>
    <submittedName>
        <fullName evidence="2">Uncharacterized protein</fullName>
    </submittedName>
</protein>
<feature type="compositionally biased region" description="Basic residues" evidence="1">
    <location>
        <begin position="646"/>
        <end position="667"/>
    </location>
</feature>
<dbReference type="AlphaFoldDB" id="A0AAD7H4D2"/>
<gene>
    <name evidence="2" type="ORF">B0H16DRAFT_1480173</name>
</gene>
<reference evidence="2" key="1">
    <citation type="submission" date="2023-03" db="EMBL/GenBank/DDBJ databases">
        <title>Massive genome expansion in bonnet fungi (Mycena s.s.) driven by repeated elements and novel gene families across ecological guilds.</title>
        <authorList>
            <consortium name="Lawrence Berkeley National Laboratory"/>
            <person name="Harder C.B."/>
            <person name="Miyauchi S."/>
            <person name="Viragh M."/>
            <person name="Kuo A."/>
            <person name="Thoen E."/>
            <person name="Andreopoulos B."/>
            <person name="Lu D."/>
            <person name="Skrede I."/>
            <person name="Drula E."/>
            <person name="Henrissat B."/>
            <person name="Morin E."/>
            <person name="Kohler A."/>
            <person name="Barry K."/>
            <person name="LaButti K."/>
            <person name="Morin E."/>
            <person name="Salamov A."/>
            <person name="Lipzen A."/>
            <person name="Mereny Z."/>
            <person name="Hegedus B."/>
            <person name="Baldrian P."/>
            <person name="Stursova M."/>
            <person name="Weitz H."/>
            <person name="Taylor A."/>
            <person name="Grigoriev I.V."/>
            <person name="Nagy L.G."/>
            <person name="Martin F."/>
            <person name="Kauserud H."/>
        </authorList>
    </citation>
    <scope>NUCLEOTIDE SEQUENCE</scope>
    <source>
        <strain evidence="2">CBHHK182m</strain>
    </source>
</reference>
<feature type="region of interest" description="Disordered" evidence="1">
    <location>
        <begin position="218"/>
        <end position="245"/>
    </location>
</feature>